<organism evidence="11 12">
    <name type="scientific">Paragonimus skrjabini miyazakii</name>
    <dbReference type="NCBI Taxonomy" id="59628"/>
    <lineage>
        <taxon>Eukaryota</taxon>
        <taxon>Metazoa</taxon>
        <taxon>Spiralia</taxon>
        <taxon>Lophotrochozoa</taxon>
        <taxon>Platyhelminthes</taxon>
        <taxon>Trematoda</taxon>
        <taxon>Digenea</taxon>
        <taxon>Plagiorchiida</taxon>
        <taxon>Troglotremata</taxon>
        <taxon>Troglotrematidae</taxon>
        <taxon>Paragonimus</taxon>
    </lineage>
</organism>
<evidence type="ECO:0000256" key="3">
    <source>
        <dbReference type="ARBA" id="ARBA00022670"/>
    </source>
</evidence>
<dbReference type="PANTHER" id="PTHR11733">
    <property type="entry name" value="ZINC METALLOPROTEASE FAMILY M13 NEPRILYSIN-RELATED"/>
    <property type="match status" value="1"/>
</dbReference>
<evidence type="ECO:0000256" key="8">
    <source>
        <dbReference type="SAM" id="Phobius"/>
    </source>
</evidence>
<dbReference type="PROSITE" id="PS51885">
    <property type="entry name" value="NEPRILYSIN"/>
    <property type="match status" value="1"/>
</dbReference>
<dbReference type="InterPro" id="IPR024079">
    <property type="entry name" value="MetalloPept_cat_dom_sf"/>
</dbReference>
<dbReference type="OrthoDB" id="6475849at2759"/>
<sequence>MTEAGNRMNPSKNKEINCVSEDCIPFHQVGASSNAENDVSDEVVDRGNGRTPRVWISRHRTHPFGRRSQLIWIRILSVLLVLLIILLIVFISLWSSQRKQLQGTPCLEHTCIKSAADILTNMDSDLSPCENFYEYACSGWENNNHIPQGQNQWSILKILSKNVEYFTKDILENETSPDASHGLKLAQVYYNSCMNESWVNRRGFDPLYDHLRTLFDGWALLPTNSKAARLDNGTSLKIGTFNLTQSLLSWFHTFGMNHMFKVGVSQDIKNSSNIVIELGEGYLSMHRENYLNETHTAHVKTSRAFKNFMKNYSLLLGVPSENLWELDEVYFFEKNIAMRTEDRNERDPEKNFLLSNLIDVAEMCPVLDWHILLSKMFAPLNYTIKEDEPIALSDHEHFKERCELFMDYMKNDSGIRVLHNAAVWQFLWRTESKMPSIVSRTLEEFREADTGLQSEPPRWLSCVTETQSSFSSVVSRVYIKEKFNQKKKDAVIGMISEIRQAFKDNFATVDWMLEEDKVKAIEKVDLMKASVAFPEDINDLSEERRIYGTILHLDPETYLENFLKLTEVVLIDQLYVLITKNKDRWELSPYIVNAFYKENANHIYFPAGILQSPLFNHEHPKSLNFGAIGTVIGHEILHAFDQFGSKRDAYGNLRQWWSAETREAFERHSQCMVDQYGNYSILNTSLNGKMTLGENIADNGGLKASYKAFKKLEAQDPDKPILPGLNMSSDQLFFLSFAQLWCVKTLPRSMLNTVLFDVHTVEPYRVIGTLSNSEDFARVFDCPVGSLMNPAKKCVIW</sequence>
<dbReference type="Pfam" id="PF05649">
    <property type="entry name" value="Peptidase_M13_N"/>
    <property type="match status" value="1"/>
</dbReference>
<dbReference type="GO" id="GO:0004222">
    <property type="term" value="F:metalloendopeptidase activity"/>
    <property type="evidence" value="ECO:0007669"/>
    <property type="project" value="InterPro"/>
</dbReference>
<keyword evidence="4" id="KW-0479">Metal-binding</keyword>
<dbReference type="PRINTS" id="PR00786">
    <property type="entry name" value="NEPRILYSIN"/>
</dbReference>
<dbReference type="CDD" id="cd08662">
    <property type="entry name" value="M13"/>
    <property type="match status" value="1"/>
</dbReference>
<evidence type="ECO:0000259" key="10">
    <source>
        <dbReference type="Pfam" id="PF05649"/>
    </source>
</evidence>
<evidence type="ECO:0000256" key="7">
    <source>
        <dbReference type="ARBA" id="ARBA00023049"/>
    </source>
</evidence>
<accession>A0A8S9Z829</accession>
<dbReference type="AlphaFoldDB" id="A0A8S9Z829"/>
<comment type="cofactor">
    <cofactor evidence="1">
        <name>Zn(2+)</name>
        <dbReference type="ChEBI" id="CHEBI:29105"/>
    </cofactor>
</comment>
<keyword evidence="8" id="KW-0472">Membrane</keyword>
<dbReference type="GO" id="GO:0046872">
    <property type="term" value="F:metal ion binding"/>
    <property type="evidence" value="ECO:0007669"/>
    <property type="project" value="UniProtKB-KW"/>
</dbReference>
<keyword evidence="12" id="KW-1185">Reference proteome</keyword>
<dbReference type="GO" id="GO:0016485">
    <property type="term" value="P:protein processing"/>
    <property type="evidence" value="ECO:0007669"/>
    <property type="project" value="TreeGrafter"/>
</dbReference>
<dbReference type="SUPFAM" id="SSF55486">
    <property type="entry name" value="Metalloproteases ('zincins'), catalytic domain"/>
    <property type="match status" value="1"/>
</dbReference>
<keyword evidence="8" id="KW-1133">Transmembrane helix</keyword>
<dbReference type="Proteomes" id="UP000822476">
    <property type="component" value="Unassembled WGS sequence"/>
</dbReference>
<feature type="domain" description="Peptidase M13 N-terminal" evidence="10">
    <location>
        <begin position="128"/>
        <end position="534"/>
    </location>
</feature>
<evidence type="ECO:0008006" key="13">
    <source>
        <dbReference type="Google" id="ProtNLM"/>
    </source>
</evidence>
<evidence type="ECO:0000256" key="6">
    <source>
        <dbReference type="ARBA" id="ARBA00022833"/>
    </source>
</evidence>
<dbReference type="InterPro" id="IPR008753">
    <property type="entry name" value="Peptidase_M13_N"/>
</dbReference>
<gene>
    <name evidence="11" type="ORF">EG68_00949</name>
</gene>
<evidence type="ECO:0000313" key="12">
    <source>
        <dbReference type="Proteomes" id="UP000822476"/>
    </source>
</evidence>
<dbReference type="InterPro" id="IPR042089">
    <property type="entry name" value="Peptidase_M13_dom_2"/>
</dbReference>
<evidence type="ECO:0000313" key="11">
    <source>
        <dbReference type="EMBL" id="KAF7261840.1"/>
    </source>
</evidence>
<evidence type="ECO:0000256" key="5">
    <source>
        <dbReference type="ARBA" id="ARBA00022801"/>
    </source>
</evidence>
<comment type="caution">
    <text evidence="11">The sequence shown here is derived from an EMBL/GenBank/DDBJ whole genome shotgun (WGS) entry which is preliminary data.</text>
</comment>
<protein>
    <recommendedName>
        <fullName evidence="13">Endothelin-converting enzyme 1</fullName>
    </recommendedName>
</protein>
<dbReference type="EMBL" id="JTDE01000245">
    <property type="protein sequence ID" value="KAF7261840.1"/>
    <property type="molecule type" value="Genomic_DNA"/>
</dbReference>
<keyword evidence="5" id="KW-0378">Hydrolase</keyword>
<keyword evidence="3" id="KW-0645">Protease</keyword>
<keyword evidence="8" id="KW-0812">Transmembrane</keyword>
<feature type="transmembrane region" description="Helical" evidence="8">
    <location>
        <begin position="71"/>
        <end position="94"/>
    </location>
</feature>
<keyword evidence="7" id="KW-0482">Metalloprotease</keyword>
<feature type="domain" description="Peptidase M13 C-terminal" evidence="9">
    <location>
        <begin position="593"/>
        <end position="795"/>
    </location>
</feature>
<dbReference type="Gene3D" id="1.10.1380.10">
    <property type="entry name" value="Neutral endopeptidase , domain2"/>
    <property type="match status" value="1"/>
</dbReference>
<evidence type="ECO:0000256" key="1">
    <source>
        <dbReference type="ARBA" id="ARBA00001947"/>
    </source>
</evidence>
<proteinExistence type="inferred from homology"/>
<evidence type="ECO:0000256" key="2">
    <source>
        <dbReference type="ARBA" id="ARBA00007357"/>
    </source>
</evidence>
<dbReference type="Gene3D" id="3.40.390.10">
    <property type="entry name" value="Collagenase (Catalytic Domain)"/>
    <property type="match status" value="1"/>
</dbReference>
<evidence type="ECO:0000256" key="4">
    <source>
        <dbReference type="ARBA" id="ARBA00022723"/>
    </source>
</evidence>
<evidence type="ECO:0000259" key="9">
    <source>
        <dbReference type="Pfam" id="PF01431"/>
    </source>
</evidence>
<dbReference type="InterPro" id="IPR000718">
    <property type="entry name" value="Peptidase_M13"/>
</dbReference>
<keyword evidence="6" id="KW-0862">Zinc</keyword>
<reference evidence="11" key="1">
    <citation type="submission" date="2019-07" db="EMBL/GenBank/DDBJ databases">
        <title>Annotation for the trematode Paragonimus miyazaki's.</title>
        <authorList>
            <person name="Choi Y.-J."/>
        </authorList>
    </citation>
    <scope>NUCLEOTIDE SEQUENCE</scope>
    <source>
        <strain evidence="11">Japan</strain>
    </source>
</reference>
<dbReference type="PANTHER" id="PTHR11733:SF167">
    <property type="entry name" value="FI17812P1-RELATED"/>
    <property type="match status" value="1"/>
</dbReference>
<dbReference type="GO" id="GO:0005886">
    <property type="term" value="C:plasma membrane"/>
    <property type="evidence" value="ECO:0007669"/>
    <property type="project" value="TreeGrafter"/>
</dbReference>
<dbReference type="Pfam" id="PF01431">
    <property type="entry name" value="Peptidase_M13"/>
    <property type="match status" value="1"/>
</dbReference>
<name>A0A8S9Z829_9TREM</name>
<dbReference type="InterPro" id="IPR018497">
    <property type="entry name" value="Peptidase_M13_C"/>
</dbReference>
<comment type="similarity">
    <text evidence="2">Belongs to the peptidase M13 family.</text>
</comment>